<feature type="compositionally biased region" description="Basic and acidic residues" evidence="2">
    <location>
        <begin position="510"/>
        <end position="519"/>
    </location>
</feature>
<dbReference type="Gene3D" id="3.90.70.10">
    <property type="entry name" value="Cysteine proteinases"/>
    <property type="match status" value="1"/>
</dbReference>
<keyword evidence="1" id="KW-0788">Thiol protease</keyword>
<dbReference type="InterPro" id="IPR006861">
    <property type="entry name" value="HABP4_PAIRBP1-bd"/>
</dbReference>
<keyword evidence="1" id="KW-0378">Hydrolase</keyword>
<evidence type="ECO:0000313" key="4">
    <source>
        <dbReference type="Proteomes" id="UP001652663"/>
    </source>
</evidence>
<feature type="region of interest" description="Disordered" evidence="2">
    <location>
        <begin position="56"/>
        <end position="80"/>
    </location>
</feature>
<feature type="region of interest" description="Disordered" evidence="2">
    <location>
        <begin position="494"/>
        <end position="612"/>
    </location>
</feature>
<feature type="compositionally biased region" description="Basic and acidic residues" evidence="2">
    <location>
        <begin position="561"/>
        <end position="612"/>
    </location>
</feature>
<dbReference type="GeneID" id="139180387"/>
<gene>
    <name evidence="5" type="primary">LOC139180387</name>
</gene>
<dbReference type="SUPFAM" id="SSF54001">
    <property type="entry name" value="Cysteine proteinases"/>
    <property type="match status" value="1"/>
</dbReference>
<feature type="domain" description="USP" evidence="3">
    <location>
        <begin position="117"/>
        <end position="412"/>
    </location>
</feature>
<dbReference type="InterPro" id="IPR018200">
    <property type="entry name" value="USP_CS"/>
</dbReference>
<dbReference type="CDD" id="cd02661">
    <property type="entry name" value="Peptidase_C19E"/>
    <property type="match status" value="1"/>
</dbReference>
<keyword evidence="1" id="KW-0833">Ubl conjugation pathway</keyword>
<comment type="catalytic activity">
    <reaction evidence="1">
        <text>Thiol-dependent hydrolysis of ester, thioester, amide, peptide and isopeptide bonds formed by the C-terminal Gly of ubiquitin (a 76-residue protein attached to proteins as an intracellular targeting signal).</text>
        <dbReference type="EC" id="3.4.19.12"/>
    </reaction>
</comment>
<evidence type="ECO:0000259" key="3">
    <source>
        <dbReference type="PROSITE" id="PS50235"/>
    </source>
</evidence>
<accession>A0ABM4RRH6</accession>
<dbReference type="PANTHER" id="PTHR24006:SF651">
    <property type="entry name" value="INACTIVE UBIQUITIN CARBOXYL-TERMINAL HYDROLASE 17-LIKE PROTEIN 4-RELATED"/>
    <property type="match status" value="1"/>
</dbReference>
<feature type="region of interest" description="Disordered" evidence="2">
    <location>
        <begin position="419"/>
        <end position="459"/>
    </location>
</feature>
<dbReference type="PROSITE" id="PS00972">
    <property type="entry name" value="USP_1"/>
    <property type="match status" value="1"/>
</dbReference>
<dbReference type="PROSITE" id="PS00973">
    <property type="entry name" value="USP_2"/>
    <property type="match status" value="1"/>
</dbReference>
<name>A0ABM4RRH6_BOSIN</name>
<dbReference type="RefSeq" id="XP_070638164.1">
    <property type="nucleotide sequence ID" value="XM_070782063.1"/>
</dbReference>
<keyword evidence="4" id="KW-1185">Reference proteome</keyword>
<feature type="compositionally biased region" description="Basic residues" evidence="2">
    <location>
        <begin position="541"/>
        <end position="551"/>
    </location>
</feature>
<evidence type="ECO:0000256" key="2">
    <source>
        <dbReference type="SAM" id="MobiDB-lite"/>
    </source>
</evidence>
<evidence type="ECO:0000313" key="5">
    <source>
        <dbReference type="RefSeq" id="XP_070638164.1"/>
    </source>
</evidence>
<dbReference type="InterPro" id="IPR001394">
    <property type="entry name" value="Peptidase_C19_UCH"/>
</dbReference>
<dbReference type="InterPro" id="IPR038765">
    <property type="entry name" value="Papain-like_cys_pep_sf"/>
</dbReference>
<dbReference type="InterPro" id="IPR028889">
    <property type="entry name" value="USP"/>
</dbReference>
<protein>
    <recommendedName>
        <fullName evidence="1">Ubiquitin carboxyl-terminal hydrolase</fullName>
        <ecNumber evidence="1">3.4.19.12</ecNumber>
    </recommendedName>
</protein>
<keyword evidence="1" id="KW-0645">Protease</keyword>
<dbReference type="PANTHER" id="PTHR24006">
    <property type="entry name" value="UBIQUITIN CARBOXYL-TERMINAL HYDROLASE"/>
    <property type="match status" value="1"/>
</dbReference>
<dbReference type="Pfam" id="PF00443">
    <property type="entry name" value="UCH"/>
    <property type="match status" value="1"/>
</dbReference>
<dbReference type="Proteomes" id="UP001652663">
    <property type="component" value="Chromosome 3"/>
</dbReference>
<dbReference type="InterPro" id="IPR050164">
    <property type="entry name" value="Peptidase_C19"/>
</dbReference>
<dbReference type="PROSITE" id="PS50235">
    <property type="entry name" value="USP_3"/>
    <property type="match status" value="1"/>
</dbReference>
<comment type="function">
    <text evidence="1">Deubiquitinating enzyme that removes conjugated ubiquitin from specific proteins to regulate different cellular processes.</text>
</comment>
<organism evidence="4 5">
    <name type="scientific">Bos indicus</name>
    <name type="common">Zebu</name>
    <dbReference type="NCBI Taxonomy" id="9915"/>
    <lineage>
        <taxon>Eukaryota</taxon>
        <taxon>Metazoa</taxon>
        <taxon>Chordata</taxon>
        <taxon>Craniata</taxon>
        <taxon>Vertebrata</taxon>
        <taxon>Euteleostomi</taxon>
        <taxon>Mammalia</taxon>
        <taxon>Eutheria</taxon>
        <taxon>Laurasiatheria</taxon>
        <taxon>Artiodactyla</taxon>
        <taxon>Ruminantia</taxon>
        <taxon>Pecora</taxon>
        <taxon>Bovidae</taxon>
        <taxon>Bovinae</taxon>
        <taxon>Bos</taxon>
    </lineage>
</organism>
<reference evidence="5" key="1">
    <citation type="submission" date="2025-08" db="UniProtKB">
        <authorList>
            <consortium name="RefSeq"/>
        </authorList>
    </citation>
    <scope>IDENTIFICATION</scope>
    <source>
        <tissue evidence="5">Blood</tissue>
    </source>
</reference>
<evidence type="ECO:0000256" key="1">
    <source>
        <dbReference type="RuleBase" id="RU366025"/>
    </source>
</evidence>
<sequence>MGALSRQAADRATCGGVAFGKEVDVLREGAGPPPQVAPQTRRLRVEREEPRFLGHRHLPKTPRSLEGGVSGPPTGRSHEEAFGLSREPLQLGSWVSRAGAWPESRPELLGAVGGVGAGLQNLGNTCYVNAALQCLSHTPPLASWMVSQQHATLCPARSACTLCAMRAHVTRALLHAGEVIRPRKDLLAGFHRHQQEDAHEFLMFTLNAMQQGCLSASQPSGHASEDTTVIRQIFGGTWRSQIQCLRCLGVSDTFDPYLDISLDITAAQSVEQALRELVKPEKLDADNAYDCGVCLRKVPATKRLTLHSTSQVLVLVLKRFTPVSGAKRAQEVRYPQCLDLQPYTSERKAGPLGYVLYAVLVHSGWSCERGHYFCYVRAGNGQWYKMDDAKVTACDETAALSQSAYVLFYAREGAWEGGAGGGAAAPVGADPTDPGQPAADASGRAPGSEESPGDTEVEGMSLEQWRRLQEHSRPKPALELRKVQSALPAGAVVIHQSKYGGGRNRTPPQQEHERLDRPSTDTPPRGPKNVGNGPCASGRARATKGKNKKPRPSLGLWRVPTRSEFRRGASSDEERVPTRSEFRRGASSDEERVPTRSEFRRGASSDEERVPTRSEFLSAVCVMQPPGKKRGLECARGLGVHLGRARA</sequence>
<comment type="similarity">
    <text evidence="1">Belongs to the peptidase C19 family.</text>
</comment>
<dbReference type="SMART" id="SM01233">
    <property type="entry name" value="HABP4_PAI-RBP1"/>
    <property type="match status" value="1"/>
</dbReference>
<proteinExistence type="inferred from homology"/>
<dbReference type="EC" id="3.4.19.12" evidence="1"/>